<keyword evidence="13" id="KW-1185">Reference proteome</keyword>
<keyword evidence="3" id="KW-0813">Transport</keyword>
<evidence type="ECO:0000256" key="6">
    <source>
        <dbReference type="ARBA" id="ARBA00022692"/>
    </source>
</evidence>
<evidence type="ECO:0000256" key="2">
    <source>
        <dbReference type="ARBA" id="ARBA00006555"/>
    </source>
</evidence>
<dbReference type="GO" id="GO:0015031">
    <property type="term" value="P:protein transport"/>
    <property type="evidence" value="ECO:0007669"/>
    <property type="project" value="UniProtKB-KW"/>
</dbReference>
<accession>A0A0C1TXX8</accession>
<keyword evidence="12" id="KW-0675">Receptor</keyword>
<evidence type="ECO:0000256" key="4">
    <source>
        <dbReference type="ARBA" id="ARBA00022475"/>
    </source>
</evidence>
<keyword evidence="9" id="KW-0472">Membrane</keyword>
<dbReference type="Proteomes" id="UP000031433">
    <property type="component" value="Unassembled WGS sequence"/>
</dbReference>
<evidence type="ECO:0000313" key="13">
    <source>
        <dbReference type="Proteomes" id="UP000031433"/>
    </source>
</evidence>
<feature type="region of interest" description="Disordered" evidence="10">
    <location>
        <begin position="66"/>
        <end position="107"/>
    </location>
</feature>
<evidence type="ECO:0000256" key="1">
    <source>
        <dbReference type="ARBA" id="ARBA00004383"/>
    </source>
</evidence>
<keyword evidence="8" id="KW-1133">Transmembrane helix</keyword>
<sequence>MRASAGERRILARALLLSGAAHVAAAVCAMMMPAGGGTRLPPAGIIIVDLGDSVLSAEKPVPALVPLPQPSPVRPVTLSLPAKPSPVRGSSPPGPLSPPSGRTLPTAPAIAPLAADPAGAVAPPSSAMMVPLAPPQPVQAAVPPARGDGPQVTVPAVRSPEPLAASTGAADAGRIRVGYQSVLRGLIERCKEYPPLARRGRMEGTAVVRVVLARSGAVRRDEVARSSSHALLDNAALRAVRTVGRFPAVPPELGGEELTFEVPITFRLTGE</sequence>
<dbReference type="InterPro" id="IPR037682">
    <property type="entry name" value="TonB_C"/>
</dbReference>
<dbReference type="PROSITE" id="PS52015">
    <property type="entry name" value="TONB_CTD"/>
    <property type="match status" value="1"/>
</dbReference>
<dbReference type="InterPro" id="IPR006260">
    <property type="entry name" value="TonB/TolA_C"/>
</dbReference>
<organism evidence="12 13">
    <name type="scientific">Geobacter soli</name>
    <dbReference type="NCBI Taxonomy" id="1510391"/>
    <lineage>
        <taxon>Bacteria</taxon>
        <taxon>Pseudomonadati</taxon>
        <taxon>Thermodesulfobacteriota</taxon>
        <taxon>Desulfuromonadia</taxon>
        <taxon>Geobacterales</taxon>
        <taxon>Geobacteraceae</taxon>
        <taxon>Geobacter</taxon>
    </lineage>
</organism>
<protein>
    <submittedName>
        <fullName evidence="12">TonB-dependent receptor</fullName>
    </submittedName>
</protein>
<evidence type="ECO:0000256" key="5">
    <source>
        <dbReference type="ARBA" id="ARBA00022519"/>
    </source>
</evidence>
<dbReference type="AlphaFoldDB" id="A0A0C1TXX8"/>
<dbReference type="GO" id="GO:0098797">
    <property type="term" value="C:plasma membrane protein complex"/>
    <property type="evidence" value="ECO:0007669"/>
    <property type="project" value="TreeGrafter"/>
</dbReference>
<dbReference type="PANTHER" id="PTHR33446">
    <property type="entry name" value="PROTEIN TONB-RELATED"/>
    <property type="match status" value="1"/>
</dbReference>
<keyword evidence="5" id="KW-0997">Cell inner membrane</keyword>
<dbReference type="Gene3D" id="3.30.1150.10">
    <property type="match status" value="1"/>
</dbReference>
<dbReference type="Pfam" id="PF03544">
    <property type="entry name" value="TonB_C"/>
    <property type="match status" value="1"/>
</dbReference>
<comment type="similarity">
    <text evidence="2">Belongs to the TonB family.</text>
</comment>
<feature type="domain" description="TonB C-terminal" evidence="11">
    <location>
        <begin position="178"/>
        <end position="271"/>
    </location>
</feature>
<proteinExistence type="inferred from homology"/>
<comment type="subcellular location">
    <subcellularLocation>
        <location evidence="1">Cell inner membrane</location>
        <topology evidence="1">Single-pass membrane protein</topology>
        <orientation evidence="1">Periplasmic side</orientation>
    </subcellularLocation>
</comment>
<dbReference type="NCBIfam" id="TIGR01352">
    <property type="entry name" value="tonB_Cterm"/>
    <property type="match status" value="1"/>
</dbReference>
<name>A0A0C1TXX8_9BACT</name>
<evidence type="ECO:0000259" key="11">
    <source>
        <dbReference type="PROSITE" id="PS52015"/>
    </source>
</evidence>
<dbReference type="GO" id="GO:0031992">
    <property type="term" value="F:energy transducer activity"/>
    <property type="evidence" value="ECO:0007669"/>
    <property type="project" value="TreeGrafter"/>
</dbReference>
<dbReference type="SUPFAM" id="SSF74653">
    <property type="entry name" value="TolA/TonB C-terminal domain"/>
    <property type="match status" value="1"/>
</dbReference>
<evidence type="ECO:0000256" key="8">
    <source>
        <dbReference type="ARBA" id="ARBA00022989"/>
    </source>
</evidence>
<keyword evidence="6" id="KW-0812">Transmembrane</keyword>
<evidence type="ECO:0000313" key="12">
    <source>
        <dbReference type="EMBL" id="KIE44218.1"/>
    </source>
</evidence>
<evidence type="ECO:0000256" key="9">
    <source>
        <dbReference type="ARBA" id="ARBA00023136"/>
    </source>
</evidence>
<reference evidence="12 13" key="1">
    <citation type="submission" date="2015-01" db="EMBL/GenBank/DDBJ databases">
        <title>Genome sequence of the anaerobic bacterium Geobacter soli GSS01, a dissimilatory Fe(III) reducer from soil.</title>
        <authorList>
            <person name="Yang G."/>
            <person name="Zhou S."/>
        </authorList>
    </citation>
    <scope>NUCLEOTIDE SEQUENCE [LARGE SCALE GENOMIC DNA]</scope>
    <source>
        <strain evidence="12 13">GSS01</strain>
    </source>
</reference>
<keyword evidence="7" id="KW-0653">Protein transport</keyword>
<dbReference type="InterPro" id="IPR051045">
    <property type="entry name" value="TonB-dependent_transducer"/>
</dbReference>
<dbReference type="EMBL" id="JXBL01000001">
    <property type="protein sequence ID" value="KIE44218.1"/>
    <property type="molecule type" value="Genomic_DNA"/>
</dbReference>
<gene>
    <name evidence="12" type="ORF">SE37_12115</name>
</gene>
<dbReference type="GO" id="GO:0055085">
    <property type="term" value="P:transmembrane transport"/>
    <property type="evidence" value="ECO:0007669"/>
    <property type="project" value="InterPro"/>
</dbReference>
<comment type="caution">
    <text evidence="12">The sequence shown here is derived from an EMBL/GenBank/DDBJ whole genome shotgun (WGS) entry which is preliminary data.</text>
</comment>
<keyword evidence="4" id="KW-1003">Cell membrane</keyword>
<evidence type="ECO:0000256" key="10">
    <source>
        <dbReference type="SAM" id="MobiDB-lite"/>
    </source>
</evidence>
<evidence type="ECO:0000256" key="3">
    <source>
        <dbReference type="ARBA" id="ARBA00022448"/>
    </source>
</evidence>
<dbReference type="PANTHER" id="PTHR33446:SF2">
    <property type="entry name" value="PROTEIN TONB"/>
    <property type="match status" value="1"/>
</dbReference>
<evidence type="ECO:0000256" key="7">
    <source>
        <dbReference type="ARBA" id="ARBA00022927"/>
    </source>
</evidence>